<dbReference type="InterPro" id="IPR006655">
    <property type="entry name" value="Mopterin_OxRdtase_prok_CS"/>
</dbReference>
<dbReference type="GO" id="GO:0030288">
    <property type="term" value="C:outer membrane-bounded periplasmic space"/>
    <property type="evidence" value="ECO:0007669"/>
    <property type="project" value="TreeGrafter"/>
</dbReference>
<name>A0A447TSX5_SALET</name>
<dbReference type="PANTHER" id="PTHR43742:SF5">
    <property type="entry name" value="BIOTIN SULFOXIDE REDUCTASE"/>
    <property type="match status" value="1"/>
</dbReference>
<dbReference type="InterPro" id="IPR009010">
    <property type="entry name" value="Asp_de-COase-like_dom_sf"/>
</dbReference>
<evidence type="ECO:0000256" key="5">
    <source>
        <dbReference type="ARBA" id="ARBA00023002"/>
    </source>
</evidence>
<dbReference type="Gene3D" id="3.40.228.10">
    <property type="entry name" value="Dimethylsulfoxide Reductase, domain 2"/>
    <property type="match status" value="1"/>
</dbReference>
<evidence type="ECO:0000256" key="3">
    <source>
        <dbReference type="ARBA" id="ARBA00022505"/>
    </source>
</evidence>
<dbReference type="InterPro" id="IPR041954">
    <property type="entry name" value="CT_DMSOR/BSOR/TMAOR"/>
</dbReference>
<dbReference type="InterPro" id="IPR006657">
    <property type="entry name" value="MoPterin_dinucl-bd_dom"/>
</dbReference>
<keyword evidence="3" id="KW-0500">Molybdenum</keyword>
<dbReference type="Gene3D" id="3.90.55.10">
    <property type="entry name" value="Dimethylsulfoxide Reductase, domain 3"/>
    <property type="match status" value="1"/>
</dbReference>
<dbReference type="FunFam" id="2.40.40.20:FF:000009">
    <property type="entry name" value="Biotin sulfoxide reductase 2"/>
    <property type="match status" value="1"/>
</dbReference>
<dbReference type="Pfam" id="PF01568">
    <property type="entry name" value="Molydop_binding"/>
    <property type="match status" value="1"/>
</dbReference>
<evidence type="ECO:0000256" key="4">
    <source>
        <dbReference type="ARBA" id="ARBA00022723"/>
    </source>
</evidence>
<comment type="cofactor">
    <cofactor evidence="1">
        <name>Mo-bis(molybdopterin guanine dinucleotide)</name>
        <dbReference type="ChEBI" id="CHEBI:60539"/>
    </cofactor>
</comment>
<dbReference type="GO" id="GO:0009061">
    <property type="term" value="P:anaerobic respiration"/>
    <property type="evidence" value="ECO:0007669"/>
    <property type="project" value="TreeGrafter"/>
</dbReference>
<accession>A0A447TSX5</accession>
<dbReference type="Gene3D" id="3.40.50.740">
    <property type="match status" value="1"/>
</dbReference>
<dbReference type="GO" id="GO:0030151">
    <property type="term" value="F:molybdenum ion binding"/>
    <property type="evidence" value="ECO:0007669"/>
    <property type="project" value="TreeGrafter"/>
</dbReference>
<dbReference type="CDD" id="cd02793">
    <property type="entry name" value="MopB_CT_DMSOR-BSOR-TMAOR"/>
    <property type="match status" value="1"/>
</dbReference>
<dbReference type="GO" id="GO:0043546">
    <property type="term" value="F:molybdopterin cofactor binding"/>
    <property type="evidence" value="ECO:0007669"/>
    <property type="project" value="InterPro"/>
</dbReference>
<feature type="domain" description="Molybdopterin dinucleotide-binding" evidence="6">
    <location>
        <begin position="132"/>
        <end position="238"/>
    </location>
</feature>
<sequence length="253" mass="27635">MILTFFAELSERWEAGGYARFTEGKSELAWLETFYNIAAQRGASQGVTLPPFAAFWQANRLLEMPENPANAQFVRFADFRRDPDNHPLKTASGKIEIYSARIASYGYADCPGHPMWLAPDEWHGNADAGQVQLLSAHPAHRLHSQLNYSSLRERYAVAGREPVTIHPQDATTRGIVDGDTVRVWNHRGQVLAGAVVTDGIRPGVICIHEGAWPDPEPTAGGICKNGAVNVLTKDLPSSRLGNGCAGKHRAGLV</sequence>
<dbReference type="EC" id="1.7.2.3" evidence="7"/>
<comment type="similarity">
    <text evidence="2">Belongs to the prokaryotic molybdopterin-containing oxidoreductase family.</text>
</comment>
<proteinExistence type="inferred from homology"/>
<evidence type="ECO:0000256" key="1">
    <source>
        <dbReference type="ARBA" id="ARBA00001942"/>
    </source>
</evidence>
<dbReference type="SUPFAM" id="SSF53706">
    <property type="entry name" value="Formate dehydrogenase/DMSO reductase, domains 1-3"/>
    <property type="match status" value="1"/>
</dbReference>
<organism evidence="7 8">
    <name type="scientific">Salmonella enterica I</name>
    <dbReference type="NCBI Taxonomy" id="59201"/>
    <lineage>
        <taxon>Bacteria</taxon>
        <taxon>Pseudomonadati</taxon>
        <taxon>Pseudomonadota</taxon>
        <taxon>Gammaproteobacteria</taxon>
        <taxon>Enterobacterales</taxon>
        <taxon>Enterobacteriaceae</taxon>
        <taxon>Salmonella</taxon>
    </lineage>
</organism>
<dbReference type="AlphaFoldDB" id="A0A447TSX5"/>
<gene>
    <name evidence="7" type="primary">torZ_4</name>
    <name evidence="7" type="ORF">NCTC6754_02200</name>
</gene>
<dbReference type="GO" id="GO:0009055">
    <property type="term" value="F:electron transfer activity"/>
    <property type="evidence" value="ECO:0007669"/>
    <property type="project" value="TreeGrafter"/>
</dbReference>
<dbReference type="SUPFAM" id="SSF50692">
    <property type="entry name" value="ADC-like"/>
    <property type="match status" value="1"/>
</dbReference>
<keyword evidence="4" id="KW-0479">Metal-binding</keyword>
<dbReference type="Gene3D" id="2.40.40.20">
    <property type="match status" value="1"/>
</dbReference>
<reference evidence="7 8" key="1">
    <citation type="submission" date="2018-12" db="EMBL/GenBank/DDBJ databases">
        <authorList>
            <consortium name="Pathogen Informatics"/>
        </authorList>
    </citation>
    <scope>NUCLEOTIDE SEQUENCE [LARGE SCALE GENOMIC DNA]</scope>
    <source>
        <strain evidence="7 8">NCTC6754</strain>
    </source>
</reference>
<keyword evidence="5 7" id="KW-0560">Oxidoreductase</keyword>
<evidence type="ECO:0000313" key="7">
    <source>
        <dbReference type="EMBL" id="VEB52444.1"/>
    </source>
</evidence>
<protein>
    <submittedName>
        <fullName evidence="7">Biotin sulfoxide reductase</fullName>
        <ecNumber evidence="7">1.7.2.3</ecNumber>
    </submittedName>
</protein>
<evidence type="ECO:0000259" key="6">
    <source>
        <dbReference type="Pfam" id="PF01568"/>
    </source>
</evidence>
<dbReference type="PANTHER" id="PTHR43742">
    <property type="entry name" value="TRIMETHYLAMINE-N-OXIDE REDUCTASE"/>
    <property type="match status" value="1"/>
</dbReference>
<dbReference type="InterPro" id="IPR050612">
    <property type="entry name" value="Prok_Mopterin_Oxidored"/>
</dbReference>
<dbReference type="PROSITE" id="PS00932">
    <property type="entry name" value="MOLYBDOPTERIN_PROK_3"/>
    <property type="match status" value="1"/>
</dbReference>
<dbReference type="GO" id="GO:0050626">
    <property type="term" value="F:trimethylamine-N-oxide reductase (cytochrome c) activity"/>
    <property type="evidence" value="ECO:0007669"/>
    <property type="project" value="UniProtKB-EC"/>
</dbReference>
<evidence type="ECO:0000313" key="8">
    <source>
        <dbReference type="Proteomes" id="UP000269208"/>
    </source>
</evidence>
<evidence type="ECO:0000256" key="2">
    <source>
        <dbReference type="ARBA" id="ARBA00010312"/>
    </source>
</evidence>
<dbReference type="EMBL" id="LR134190">
    <property type="protein sequence ID" value="VEB52444.1"/>
    <property type="molecule type" value="Genomic_DNA"/>
</dbReference>
<dbReference type="Proteomes" id="UP000269208">
    <property type="component" value="Chromosome"/>
</dbReference>